<evidence type="ECO:0000313" key="3">
    <source>
        <dbReference type="Proteomes" id="UP000196531"/>
    </source>
</evidence>
<gene>
    <name evidence="2" type="ORF">A9Q84_01155</name>
</gene>
<feature type="domain" description="Putative DNA-binding" evidence="1">
    <location>
        <begin position="10"/>
        <end position="95"/>
    </location>
</feature>
<comment type="caution">
    <text evidence="2">The sequence shown here is derived from an EMBL/GenBank/DDBJ whole genome shotgun (WGS) entry which is preliminary data.</text>
</comment>
<sequence>MDSLKSILTNFTSDILNQEGETSSEVLKDTTSSNMKYYKNNYLYNHLDHLGNAYKAVKVILGEGNFQYFARLFLLSTPPKMTDMNQYGAGFSEFLGERAELENIQYLFQIARLDWFWFAQTEDEISIPQGIYQLWNAFLDGSDISEIEVDETIIEKISYQ</sequence>
<evidence type="ECO:0000259" key="1">
    <source>
        <dbReference type="Pfam" id="PF09836"/>
    </source>
</evidence>
<protein>
    <recommendedName>
        <fullName evidence="1">Putative DNA-binding domain-containing protein</fullName>
    </recommendedName>
</protein>
<name>A0A1Y5FCB0_9BACT</name>
<dbReference type="Pfam" id="PF09836">
    <property type="entry name" value="DUF2063"/>
    <property type="match status" value="1"/>
</dbReference>
<dbReference type="EMBL" id="MAAO01000002">
    <property type="protein sequence ID" value="OUR99660.1"/>
    <property type="molecule type" value="Genomic_DNA"/>
</dbReference>
<dbReference type="InterPro" id="IPR018640">
    <property type="entry name" value="DUF2063"/>
</dbReference>
<organism evidence="2 3">
    <name type="scientific">Halobacteriovorax marinus</name>
    <dbReference type="NCBI Taxonomy" id="97084"/>
    <lineage>
        <taxon>Bacteria</taxon>
        <taxon>Pseudomonadati</taxon>
        <taxon>Bdellovibrionota</taxon>
        <taxon>Bacteriovoracia</taxon>
        <taxon>Bacteriovoracales</taxon>
        <taxon>Halobacteriovoraceae</taxon>
        <taxon>Halobacteriovorax</taxon>
    </lineage>
</organism>
<reference evidence="3" key="1">
    <citation type="journal article" date="2017" name="Proc. Natl. Acad. Sci. U.S.A.">
        <title>Simulation of Deepwater Horizon oil plume reveals substrate specialization within a complex community of hydrocarbon-degraders.</title>
        <authorList>
            <person name="Hu P."/>
            <person name="Dubinsky E.A."/>
            <person name="Probst A.J."/>
            <person name="Wang J."/>
            <person name="Sieber C.M.K."/>
            <person name="Tom L.M."/>
            <person name="Gardinali P."/>
            <person name="Banfield J.F."/>
            <person name="Atlas R.M."/>
            <person name="Andersen G.L."/>
        </authorList>
    </citation>
    <scope>NUCLEOTIDE SEQUENCE [LARGE SCALE GENOMIC DNA]</scope>
</reference>
<accession>A0A1Y5FCB0</accession>
<dbReference type="Proteomes" id="UP000196531">
    <property type="component" value="Unassembled WGS sequence"/>
</dbReference>
<dbReference type="AlphaFoldDB" id="A0A1Y5FCB0"/>
<evidence type="ECO:0000313" key="2">
    <source>
        <dbReference type="EMBL" id="OUR99660.1"/>
    </source>
</evidence>
<proteinExistence type="predicted"/>